<gene>
    <name evidence="1" type="ordered locus">Galf_1537</name>
</gene>
<name>D9SGA9_GALCS</name>
<accession>D9SGA9</accession>
<sequence length="319" mass="34736">MDVILDESTLAPCGSWNPARRILALASTISALDELGCARVLRSVRTAADQDIGQGCGLRRWCFDPGTNRDAGILIAQRLGKQPFIDGAEGLFAMVEGARAIEGHLGNVSVIGLAFAALTNQPAVALGSANFHNSTELAIDLATLDGDDEFWETIQVCRLVTKEDACQRSESITRGIEDSVANGKQLIERASDLFPQLRFGPRALQQITGLTGNEPVFHQLFRHLRALDQGVSSWQPDTQYSPASAISWSRESNATLQHASHGPLRDFPMPQGFTSRRWSDHTKPSGGNGARLYFHAERAGDEALVLIGYFGEHLPTVRF</sequence>
<evidence type="ECO:0000313" key="2">
    <source>
        <dbReference type="Proteomes" id="UP000001235"/>
    </source>
</evidence>
<dbReference type="STRING" id="395494.Galf_1537"/>
<proteinExistence type="predicted"/>
<protein>
    <submittedName>
        <fullName evidence="1">Uncharacterized protein</fullName>
    </submittedName>
</protein>
<dbReference type="AlphaFoldDB" id="D9SGA9"/>
<dbReference type="HOGENOM" id="CLU_870839_0_0_4"/>
<dbReference type="RefSeq" id="WP_013293495.1">
    <property type="nucleotide sequence ID" value="NC_014394.1"/>
</dbReference>
<dbReference type="Proteomes" id="UP000001235">
    <property type="component" value="Chromosome"/>
</dbReference>
<dbReference type="EMBL" id="CP002159">
    <property type="protein sequence ID" value="ADL55556.1"/>
    <property type="molecule type" value="Genomic_DNA"/>
</dbReference>
<keyword evidence="2" id="KW-1185">Reference proteome</keyword>
<dbReference type="KEGG" id="gca:Galf_1537"/>
<dbReference type="OrthoDB" id="3468183at2"/>
<evidence type="ECO:0000313" key="1">
    <source>
        <dbReference type="EMBL" id="ADL55556.1"/>
    </source>
</evidence>
<organism evidence="1 2">
    <name type="scientific">Gallionella capsiferriformans (strain ES-2)</name>
    <name type="common">Gallionella ferruginea capsiferriformans (strain ES-2)</name>
    <dbReference type="NCBI Taxonomy" id="395494"/>
    <lineage>
        <taxon>Bacteria</taxon>
        <taxon>Pseudomonadati</taxon>
        <taxon>Pseudomonadota</taxon>
        <taxon>Betaproteobacteria</taxon>
        <taxon>Nitrosomonadales</taxon>
        <taxon>Gallionellaceae</taxon>
        <taxon>Gallionella</taxon>
    </lineage>
</organism>
<reference evidence="1 2" key="1">
    <citation type="submission" date="2010-08" db="EMBL/GenBank/DDBJ databases">
        <title>Complete sequence of Gallionella capsiferriformans ES-2.</title>
        <authorList>
            <consortium name="US DOE Joint Genome Institute"/>
            <person name="Lucas S."/>
            <person name="Copeland A."/>
            <person name="Lapidus A."/>
            <person name="Cheng J.-F."/>
            <person name="Bruce D."/>
            <person name="Goodwin L."/>
            <person name="Pitluck S."/>
            <person name="Chertkov O."/>
            <person name="Davenport K.W."/>
            <person name="Detter J.C."/>
            <person name="Han C."/>
            <person name="Tapia R."/>
            <person name="Land M."/>
            <person name="Hauser L."/>
            <person name="Chang Y.-J."/>
            <person name="Jeffries C."/>
            <person name="Kyrpides N."/>
            <person name="Ivanova N."/>
            <person name="Mikhailova N."/>
            <person name="Shelobolina E.S."/>
            <person name="Picardal F."/>
            <person name="Roden E."/>
            <person name="Emerson D."/>
            <person name="Woyke T."/>
        </authorList>
    </citation>
    <scope>NUCLEOTIDE SEQUENCE [LARGE SCALE GENOMIC DNA]</scope>
    <source>
        <strain evidence="1 2">ES-2</strain>
    </source>
</reference>